<dbReference type="Proteomes" id="UP000256952">
    <property type="component" value="Chromosome CBM2613_b"/>
</dbReference>
<gene>
    <name evidence="1" type="ORF">CBM2613_B110196</name>
</gene>
<accession>A0A976G3L5</accession>
<sequence length="23" mass="2413">MPTLKASNPTILAVSKKLGTITQ</sequence>
<name>A0A976G3L5_9BURK</name>
<evidence type="ECO:0000313" key="2">
    <source>
        <dbReference type="Proteomes" id="UP000256952"/>
    </source>
</evidence>
<dbReference type="AlphaFoldDB" id="A0A976G3L5"/>
<dbReference type="EMBL" id="OFTH01000036">
    <property type="protein sequence ID" value="SOZ68110.1"/>
    <property type="molecule type" value="Genomic_DNA"/>
</dbReference>
<protein>
    <submittedName>
        <fullName evidence="1">Uncharacterized protein</fullName>
    </submittedName>
</protein>
<evidence type="ECO:0000313" key="1">
    <source>
        <dbReference type="EMBL" id="SOZ68110.1"/>
    </source>
</evidence>
<proteinExistence type="predicted"/>
<organism evidence="1 2">
    <name type="scientific">Cupriavidus taiwanensis</name>
    <dbReference type="NCBI Taxonomy" id="164546"/>
    <lineage>
        <taxon>Bacteria</taxon>
        <taxon>Pseudomonadati</taxon>
        <taxon>Pseudomonadota</taxon>
        <taxon>Betaproteobacteria</taxon>
        <taxon>Burkholderiales</taxon>
        <taxon>Burkholderiaceae</taxon>
        <taxon>Cupriavidus</taxon>
    </lineage>
</organism>
<comment type="caution">
    <text evidence="1">The sequence shown here is derived from an EMBL/GenBank/DDBJ whole genome shotgun (WGS) entry which is preliminary data.</text>
</comment>
<reference evidence="1 2" key="1">
    <citation type="submission" date="2018-01" db="EMBL/GenBank/DDBJ databases">
        <authorList>
            <person name="Clerissi C."/>
        </authorList>
    </citation>
    <scope>NUCLEOTIDE SEQUENCE [LARGE SCALE GENOMIC DNA]</scope>
    <source>
        <strain evidence="1">Cupriavidus taiwanensis STM 8556</strain>
    </source>
</reference>